<name>A0ACB8WPK6_9TELE</name>
<proteinExistence type="predicted"/>
<gene>
    <name evidence="1" type="ORF">L3Q82_025636</name>
</gene>
<accession>A0ACB8WPK6</accession>
<protein>
    <submittedName>
        <fullName evidence="1">Uncharacterized protein</fullName>
    </submittedName>
</protein>
<sequence>SEETSDNDSHHPDNEIPTLTRRPLPRGRARKRVIAGDDRERDLAFKTPIRPIMCREHILSEINPVSPRNTTARNIYSPIVRFLTPSKENVKSAHAGNNVLMSPEQGVFGYGSIDLLAGEEDDDVFSPFTFIKNLPSQSQHSRPQLRDIPPKTRSTPEATLVVDLEETLMFSSLSVIEEAEYTFHTTFQDHQYKRRVSQDSPTPTSRDLRYSGRISSTPALPPRSLNYLSDFGLGDGRVHLRVPILCFLIGRQVGGIEEILKYFFHRFRQCPQLRSTVPTRTVNSVGRSPIGQHGPIGLLLHPGASLTSGVHHRVRECHHDRHQRPCVHNFELPADNGGREHGHSDSMSPASLGICEKLFRRWELKTSLTRARPGRSQQTLTNVWVCQVYMILRPHVKEFLQSMAKIYELFVYTCAKKEYAEKILNILDPQRKLFRHRLYQDDCACVLGHYIKDLNILGRDLAKTVVLDNAPHTYPYHLMNTIPIKSWSGESEDRELQKLIPSMEKLSAAILIFKRVLVSDQKFRILEDKKQTEGEGREARRDFFKNCERSKVTKYSASSDHSCVTMSTSGLQATNRQNAKELDSMKESISDIINQLQDIDPTRLSFSPFLDLDTQISLAPVSDSPESSVEELHSSSHSVSGSQHSLEPPPATTQPKSSSPCHQQPSDNLPEEPRADETEEGELDQTLSSPIITAHDLDTATENCLGSPTPASQGDIPNGTDTPRWSPESTNLDCTVDEGRPLIGPPPESVELTVWSSQGRRGETCEGASDRGRCCCRCCLCKCCQSGQVPAFFSVLASLLCAAGILYALYFYVPIKPPDCPDAASRIVFTLCCCVVAAVPILLAMLMGAACQFCTGSFSLQESFPRGRVVQQLFVTASLEQLLLYILNLVVMAALLPQDQLKLVPILVSVFVLGRLVYWVSLNTCSSWRGFGSGLTVFPLLAMVALNLFLMYNLNLKEPLFGYEDVLYNQVTPSSWSGETSQSPSGKPDILPTDILVAQ</sequence>
<evidence type="ECO:0000313" key="2">
    <source>
        <dbReference type="Proteomes" id="UP000831701"/>
    </source>
</evidence>
<reference evidence="1" key="1">
    <citation type="submission" date="2022-04" db="EMBL/GenBank/DDBJ databases">
        <title>Jade perch genome.</title>
        <authorList>
            <person name="Chao B."/>
        </authorList>
    </citation>
    <scope>NUCLEOTIDE SEQUENCE</scope>
    <source>
        <strain evidence="1">CB-2022</strain>
    </source>
</reference>
<dbReference type="Proteomes" id="UP000831701">
    <property type="component" value="Chromosome 8"/>
</dbReference>
<dbReference type="EMBL" id="CM041538">
    <property type="protein sequence ID" value="KAI3368633.1"/>
    <property type="molecule type" value="Genomic_DNA"/>
</dbReference>
<organism evidence="1 2">
    <name type="scientific">Scortum barcoo</name>
    <name type="common">barcoo grunter</name>
    <dbReference type="NCBI Taxonomy" id="214431"/>
    <lineage>
        <taxon>Eukaryota</taxon>
        <taxon>Metazoa</taxon>
        <taxon>Chordata</taxon>
        <taxon>Craniata</taxon>
        <taxon>Vertebrata</taxon>
        <taxon>Euteleostomi</taxon>
        <taxon>Actinopterygii</taxon>
        <taxon>Neopterygii</taxon>
        <taxon>Teleostei</taxon>
        <taxon>Neoteleostei</taxon>
        <taxon>Acanthomorphata</taxon>
        <taxon>Eupercaria</taxon>
        <taxon>Centrarchiformes</taxon>
        <taxon>Terapontoidei</taxon>
        <taxon>Terapontidae</taxon>
        <taxon>Scortum</taxon>
    </lineage>
</organism>
<feature type="non-terminal residue" evidence="1">
    <location>
        <position position="1"/>
    </location>
</feature>
<keyword evidence="2" id="KW-1185">Reference proteome</keyword>
<evidence type="ECO:0000313" key="1">
    <source>
        <dbReference type="EMBL" id="KAI3368633.1"/>
    </source>
</evidence>
<comment type="caution">
    <text evidence="1">The sequence shown here is derived from an EMBL/GenBank/DDBJ whole genome shotgun (WGS) entry which is preliminary data.</text>
</comment>